<dbReference type="Proteomes" id="UP000626026">
    <property type="component" value="Unassembled WGS sequence"/>
</dbReference>
<dbReference type="EMBL" id="JACTVA010000020">
    <property type="protein sequence ID" value="MBC9207686.1"/>
    <property type="molecule type" value="Genomic_DNA"/>
</dbReference>
<dbReference type="NCBIfam" id="TIGR02098">
    <property type="entry name" value="MJ0042_CXXC"/>
    <property type="match status" value="1"/>
</dbReference>
<evidence type="ECO:0000313" key="4">
    <source>
        <dbReference type="EMBL" id="MBC9207686.1"/>
    </source>
</evidence>
<comment type="caution">
    <text evidence="4">The sequence shown here is derived from an EMBL/GenBank/DDBJ whole genome shotgun (WGS) entry which is preliminary data.</text>
</comment>
<keyword evidence="2" id="KW-1133">Transmembrane helix</keyword>
<evidence type="ECO:0000259" key="3">
    <source>
        <dbReference type="Pfam" id="PF13717"/>
    </source>
</evidence>
<evidence type="ECO:0000256" key="1">
    <source>
        <dbReference type="SAM" id="MobiDB-lite"/>
    </source>
</evidence>
<dbReference type="RefSeq" id="WP_187784854.1">
    <property type="nucleotide sequence ID" value="NZ_JACTVA010000020.1"/>
</dbReference>
<evidence type="ECO:0000313" key="5">
    <source>
        <dbReference type="Proteomes" id="UP000626026"/>
    </source>
</evidence>
<dbReference type="InterPro" id="IPR011723">
    <property type="entry name" value="Znf/thioredoxin_put"/>
</dbReference>
<keyword evidence="5" id="KW-1185">Reference proteome</keyword>
<keyword evidence="2" id="KW-0812">Transmembrane</keyword>
<sequence length="137" mass="14123">MAIAMGMRLECPACAAAYDVPDALLKPGQPVRCVRCHALWQPDTETTPDPAPPPPPPQPVLPPAPRAITPAQLQPGRPPAVSAPARSPRASLAAPVLAWAASLAVLVGAGAALVYHRAAVIEAWPPAAHLFLALGLH</sequence>
<accession>A0ABR7RN14</accession>
<feature type="domain" description="Zinc finger/thioredoxin putative" evidence="3">
    <location>
        <begin position="7"/>
        <end position="40"/>
    </location>
</feature>
<keyword evidence="2" id="KW-0472">Membrane</keyword>
<reference evidence="4 5" key="1">
    <citation type="journal article" date="2013" name="Int. J. Syst. Evol. Microbiol.">
        <title>Roseomonas aerophila sp. nov., isolated from air.</title>
        <authorList>
            <person name="Kim S.J."/>
            <person name="Weon H.Y."/>
            <person name="Ahn J.H."/>
            <person name="Hong S.B."/>
            <person name="Seok S.J."/>
            <person name="Whang K.S."/>
            <person name="Kwon S.W."/>
        </authorList>
    </citation>
    <scope>NUCLEOTIDE SEQUENCE [LARGE SCALE GENOMIC DNA]</scope>
    <source>
        <strain evidence="4 5">NBRC 108923</strain>
    </source>
</reference>
<organism evidence="4 5">
    <name type="scientific">Teichococcus aerophilus</name>
    <dbReference type="NCBI Taxonomy" id="1224513"/>
    <lineage>
        <taxon>Bacteria</taxon>
        <taxon>Pseudomonadati</taxon>
        <taxon>Pseudomonadota</taxon>
        <taxon>Alphaproteobacteria</taxon>
        <taxon>Acetobacterales</taxon>
        <taxon>Roseomonadaceae</taxon>
        <taxon>Roseomonas</taxon>
    </lineage>
</organism>
<feature type="compositionally biased region" description="Pro residues" evidence="1">
    <location>
        <begin position="49"/>
        <end position="65"/>
    </location>
</feature>
<dbReference type="Pfam" id="PF13717">
    <property type="entry name" value="Zn_ribbon_4"/>
    <property type="match status" value="1"/>
</dbReference>
<gene>
    <name evidence="4" type="ORF">IBL26_12650</name>
</gene>
<proteinExistence type="predicted"/>
<feature type="region of interest" description="Disordered" evidence="1">
    <location>
        <begin position="42"/>
        <end position="85"/>
    </location>
</feature>
<feature type="transmembrane region" description="Helical" evidence="2">
    <location>
        <begin position="96"/>
        <end position="115"/>
    </location>
</feature>
<evidence type="ECO:0000256" key="2">
    <source>
        <dbReference type="SAM" id="Phobius"/>
    </source>
</evidence>
<name>A0ABR7RN14_9PROT</name>
<protein>
    <submittedName>
        <fullName evidence="4">Zinc-ribbon domain-containing protein</fullName>
    </submittedName>
</protein>